<dbReference type="InterPro" id="IPR042099">
    <property type="entry name" value="ANL_N_sf"/>
</dbReference>
<evidence type="ECO:0000256" key="3">
    <source>
        <dbReference type="ARBA" id="ARBA00023140"/>
    </source>
</evidence>
<dbReference type="AlphaFoldDB" id="A0AAD4JSZ8"/>
<evidence type="ECO:0000256" key="2">
    <source>
        <dbReference type="ARBA" id="ARBA00006432"/>
    </source>
</evidence>
<dbReference type="GO" id="GO:0004467">
    <property type="term" value="F:long-chain fatty acid-CoA ligase activity"/>
    <property type="evidence" value="ECO:0007669"/>
    <property type="project" value="TreeGrafter"/>
</dbReference>
<feature type="non-terminal residue" evidence="6">
    <location>
        <position position="1"/>
    </location>
</feature>
<comment type="similarity">
    <text evidence="2">Belongs to the ATP-dependent AMP-binding enzyme family.</text>
</comment>
<comment type="caution">
    <text evidence="6">The sequence shown here is derived from an EMBL/GenBank/DDBJ whole genome shotgun (WGS) entry which is preliminary data.</text>
</comment>
<dbReference type="GO" id="GO:0005777">
    <property type="term" value="C:peroxisome"/>
    <property type="evidence" value="ECO:0007669"/>
    <property type="project" value="UniProtKB-SubCell"/>
</dbReference>
<reference evidence="6" key="1">
    <citation type="journal article" date="2021" name="Mol. Ecol. Resour.">
        <title>Phylogenomic analyses of the genus Drosophila reveals genomic signals of climate adaptation.</title>
        <authorList>
            <person name="Li F."/>
            <person name="Rane R.V."/>
            <person name="Luria V."/>
            <person name="Xiong Z."/>
            <person name="Chen J."/>
            <person name="Li Z."/>
            <person name="Catullo R.A."/>
            <person name="Griffin P.C."/>
            <person name="Schiffer M."/>
            <person name="Pearce S."/>
            <person name="Lee S.F."/>
            <person name="McElroy K."/>
            <person name="Stocker A."/>
            <person name="Shirriffs J."/>
            <person name="Cockerell F."/>
            <person name="Coppin C."/>
            <person name="Sgro C.M."/>
            <person name="Karger A."/>
            <person name="Cain J.W."/>
            <person name="Weber J.A."/>
            <person name="Santpere G."/>
            <person name="Kirschner M.W."/>
            <person name="Hoffmann A.A."/>
            <person name="Oakeshott J.G."/>
            <person name="Zhang G."/>
        </authorList>
    </citation>
    <scope>NUCLEOTIDE SEQUENCE</scope>
    <source>
        <strain evidence="6">BGI-SZ-2011g</strain>
    </source>
</reference>
<dbReference type="Gene3D" id="3.40.50.12780">
    <property type="entry name" value="N-terminal domain of ligase-like"/>
    <property type="match status" value="1"/>
</dbReference>
<dbReference type="PROSITE" id="PS00455">
    <property type="entry name" value="AMP_BINDING"/>
    <property type="match status" value="1"/>
</dbReference>
<dbReference type="InterPro" id="IPR000873">
    <property type="entry name" value="AMP-dep_synth/lig_dom"/>
</dbReference>
<dbReference type="InterPro" id="IPR025110">
    <property type="entry name" value="AMP-bd_C"/>
</dbReference>
<evidence type="ECO:0000256" key="1">
    <source>
        <dbReference type="ARBA" id="ARBA00004275"/>
    </source>
</evidence>
<dbReference type="EMBL" id="JAJJHW010003409">
    <property type="protein sequence ID" value="KAH8358881.1"/>
    <property type="molecule type" value="Genomic_DNA"/>
</dbReference>
<dbReference type="Pfam" id="PF00501">
    <property type="entry name" value="AMP-binding"/>
    <property type="match status" value="1"/>
</dbReference>
<keyword evidence="3" id="KW-0576">Peroxisome</keyword>
<dbReference type="Gene3D" id="3.30.300.30">
    <property type="match status" value="1"/>
</dbReference>
<feature type="domain" description="AMP-binding enzyme C-terminal" evidence="5">
    <location>
        <begin position="464"/>
        <end position="541"/>
    </location>
</feature>
<protein>
    <submittedName>
        <fullName evidence="6">Uncharacterized protein</fullName>
    </submittedName>
</protein>
<dbReference type="InterPro" id="IPR020845">
    <property type="entry name" value="AMP-binding_CS"/>
</dbReference>
<evidence type="ECO:0000259" key="5">
    <source>
        <dbReference type="Pfam" id="PF13193"/>
    </source>
</evidence>
<dbReference type="InterPro" id="IPR045851">
    <property type="entry name" value="AMP-bd_C_sf"/>
</dbReference>
<evidence type="ECO:0000313" key="6">
    <source>
        <dbReference type="EMBL" id="KAH8358881.1"/>
    </source>
</evidence>
<dbReference type="FunFam" id="3.40.50.12780:FF:000025">
    <property type="entry name" value="luciferin 4-monooxygenase"/>
    <property type="match status" value="1"/>
</dbReference>
<feature type="domain" description="AMP-dependent synthetase/ligase" evidence="4">
    <location>
        <begin position="72"/>
        <end position="413"/>
    </location>
</feature>
<organism evidence="6 7">
    <name type="scientific">Drosophila rubida</name>
    <dbReference type="NCBI Taxonomy" id="30044"/>
    <lineage>
        <taxon>Eukaryota</taxon>
        <taxon>Metazoa</taxon>
        <taxon>Ecdysozoa</taxon>
        <taxon>Arthropoda</taxon>
        <taxon>Hexapoda</taxon>
        <taxon>Insecta</taxon>
        <taxon>Pterygota</taxon>
        <taxon>Neoptera</taxon>
        <taxon>Endopterygota</taxon>
        <taxon>Diptera</taxon>
        <taxon>Brachycera</taxon>
        <taxon>Muscomorpha</taxon>
        <taxon>Ephydroidea</taxon>
        <taxon>Drosophilidae</taxon>
        <taxon>Drosophila</taxon>
    </lineage>
</organism>
<gene>
    <name evidence="6" type="ORF">KR093_003006</name>
</gene>
<dbReference type="PANTHER" id="PTHR24096">
    <property type="entry name" value="LONG-CHAIN-FATTY-ACID--COA LIGASE"/>
    <property type="match status" value="1"/>
</dbReference>
<dbReference type="SUPFAM" id="SSF56801">
    <property type="entry name" value="Acetyl-CoA synthetase-like"/>
    <property type="match status" value="1"/>
</dbReference>
<dbReference type="Pfam" id="PF13193">
    <property type="entry name" value="AMP-binding_C"/>
    <property type="match status" value="1"/>
</dbReference>
<dbReference type="PANTHER" id="PTHR24096:SF353">
    <property type="entry name" value="GH16244P-RELATED"/>
    <property type="match status" value="1"/>
</dbReference>
<dbReference type="FunFam" id="3.30.300.30:FF:000007">
    <property type="entry name" value="4-coumarate--CoA ligase 2"/>
    <property type="match status" value="1"/>
</dbReference>
<evidence type="ECO:0000313" key="7">
    <source>
        <dbReference type="Proteomes" id="UP001200034"/>
    </source>
</evidence>
<accession>A0AAD4JSZ8</accession>
<dbReference type="Proteomes" id="UP001200034">
    <property type="component" value="Unassembled WGS sequence"/>
</dbReference>
<dbReference type="GO" id="GO:0046949">
    <property type="term" value="P:fatty-acyl-CoA biosynthetic process"/>
    <property type="evidence" value="ECO:0007669"/>
    <property type="project" value="TreeGrafter"/>
</dbReference>
<evidence type="ECO:0000259" key="4">
    <source>
        <dbReference type="Pfam" id="PF00501"/>
    </source>
</evidence>
<name>A0AAD4JSZ8_9MUSC</name>
<comment type="subcellular location">
    <subcellularLocation>
        <location evidence="1">Peroxisome</location>
    </subcellularLocation>
</comment>
<dbReference type="CDD" id="cd05911">
    <property type="entry name" value="Firefly_Luc_like"/>
    <property type="match status" value="1"/>
</dbReference>
<sequence>LVAFRMGFKSENIYDADKRIWSGLPDREYFSKDQSIGEIIFREMQRHPKLVAQVSISHPSISKHRIIRIQISDTENTTLTREELLLNSMKIASFMRKMGMVQSDIVGIIARNTTHIFAVAYACFFNGIAFHSLNIAYEESTIGKLFDITKPRIIFCDGEEYEKVKAATASQNVMIVTMRNHHKDSISIDEVLTTAVVDNFKPARLEQGINQTLAILCSSGTTGTPKAVTISNSQKTFNFSSLTTEDVQYTHSSLDWVTGLLTTVTSGIYSTKRIIADNLFDPARLLSVIEKYKITWLLQAPSHLAMVANCKEFDQSNLNSIRCYMYGGGRCSIESQNLIRSRLQSDCLHLAYGFTEIGTMLSLNRNFDEKPNSVGRIECGFKVKIINEQNECLGPNEVGEICVFSGQHWSGYFGNPEETNKILDSERWFHSGDLGYIDDDGFIYVIERKKDMLKYQNIMYYPNEIEQIISQMDDVAEVCVFGVWNQFNGDEAAAAVVKKPGSQIHAQDVVDFVKLHTDAKYKQLHGGAVIVDELVRSANGKTNRLGTKAYFLDIKDRN</sequence>
<keyword evidence="7" id="KW-1185">Reference proteome</keyword>
<proteinExistence type="inferred from homology"/>